<dbReference type="GO" id="GO:0016757">
    <property type="term" value="F:glycosyltransferase activity"/>
    <property type="evidence" value="ECO:0007669"/>
    <property type="project" value="UniProtKB-KW"/>
</dbReference>
<protein>
    <submittedName>
        <fullName evidence="6">Glycosyltransferase</fullName>
    </submittedName>
</protein>
<accession>A0A7C9TS65</accession>
<evidence type="ECO:0000256" key="2">
    <source>
        <dbReference type="ARBA" id="ARBA00006739"/>
    </source>
</evidence>
<feature type="domain" description="Glycosyltransferase 2-like" evidence="5">
    <location>
        <begin position="2"/>
        <end position="175"/>
    </location>
</feature>
<dbReference type="RefSeq" id="WP_163473612.1">
    <property type="nucleotide sequence ID" value="NZ_JAAGWZ010000002.1"/>
</dbReference>
<evidence type="ECO:0000313" key="7">
    <source>
        <dbReference type="Proteomes" id="UP000479756"/>
    </source>
</evidence>
<proteinExistence type="inferred from homology"/>
<dbReference type="Pfam" id="PF00535">
    <property type="entry name" value="Glycos_transf_2"/>
    <property type="match status" value="1"/>
</dbReference>
<keyword evidence="7" id="KW-1185">Reference proteome</keyword>
<organism evidence="6 7">
    <name type="scientific">Galbitalea soli</name>
    <dbReference type="NCBI Taxonomy" id="1268042"/>
    <lineage>
        <taxon>Bacteria</taxon>
        <taxon>Bacillati</taxon>
        <taxon>Actinomycetota</taxon>
        <taxon>Actinomycetes</taxon>
        <taxon>Micrococcales</taxon>
        <taxon>Microbacteriaceae</taxon>
        <taxon>Galbitalea</taxon>
    </lineage>
</organism>
<dbReference type="Gene3D" id="3.40.50.2000">
    <property type="entry name" value="Glycogen Phosphorylase B"/>
    <property type="match status" value="2"/>
</dbReference>
<dbReference type="PANTHER" id="PTHR43179">
    <property type="entry name" value="RHAMNOSYLTRANSFERASE WBBL"/>
    <property type="match status" value="1"/>
</dbReference>
<dbReference type="AlphaFoldDB" id="A0A7C9TS65"/>
<evidence type="ECO:0000256" key="4">
    <source>
        <dbReference type="ARBA" id="ARBA00022679"/>
    </source>
</evidence>
<dbReference type="EMBL" id="JAAGWZ010000002">
    <property type="protein sequence ID" value="NEM91722.1"/>
    <property type="molecule type" value="Genomic_DNA"/>
</dbReference>
<dbReference type="InterPro" id="IPR029044">
    <property type="entry name" value="Nucleotide-diphossugar_trans"/>
</dbReference>
<evidence type="ECO:0000256" key="1">
    <source>
        <dbReference type="ARBA" id="ARBA00004776"/>
    </source>
</evidence>
<comment type="similarity">
    <text evidence="2">Belongs to the glycosyltransferase 2 family.</text>
</comment>
<reference evidence="6 7" key="1">
    <citation type="journal article" date="2014" name="Int. J. Syst. Evol. Microbiol.">
        <title>Description of Galbitalea soli gen. nov., sp. nov., and Frondihabitans sucicola sp. nov.</title>
        <authorList>
            <person name="Kim S.J."/>
            <person name="Lim J.M."/>
            <person name="Ahn J.H."/>
            <person name="Weon H.Y."/>
            <person name="Hamada M."/>
            <person name="Suzuki K."/>
            <person name="Ahn T.Y."/>
            <person name="Kwon S.W."/>
        </authorList>
    </citation>
    <scope>NUCLEOTIDE SEQUENCE [LARGE SCALE GENOMIC DNA]</scope>
    <source>
        <strain evidence="6 7">NBRC 108727</strain>
    </source>
</reference>
<comment type="pathway">
    <text evidence="1">Cell wall biogenesis; cell wall polysaccharide biosynthesis.</text>
</comment>
<dbReference type="SUPFAM" id="SSF53448">
    <property type="entry name" value="Nucleotide-diphospho-sugar transferases"/>
    <property type="match status" value="1"/>
</dbReference>
<keyword evidence="3" id="KW-0328">Glycosyltransferase</keyword>
<evidence type="ECO:0000313" key="6">
    <source>
        <dbReference type="EMBL" id="NEM91722.1"/>
    </source>
</evidence>
<evidence type="ECO:0000256" key="3">
    <source>
        <dbReference type="ARBA" id="ARBA00022676"/>
    </source>
</evidence>
<dbReference type="Gene3D" id="3.90.550.10">
    <property type="entry name" value="Spore Coat Polysaccharide Biosynthesis Protein SpsA, Chain A"/>
    <property type="match status" value="1"/>
</dbReference>
<dbReference type="Proteomes" id="UP000479756">
    <property type="component" value="Unassembled WGS sequence"/>
</dbReference>
<sequence>MTVVVPVFNGGDVVERCLLSVVNHSRDARIVALDDASTDPATRAMLDRLAGEGVIELLRNPENLGYTRTVNRAIQISGRDDLVLLNSDTVVGPLWLQRLRWTAYSLNGVSAVSGFSNSAGALSLPERSRPNDWPEHVPWTDIARFMGQRADVFSLEAPTPHGFCMFLRREALDALGDFDEFSFPRGYGEENDWGMRAVEAGFVNLVTPRVFVRHEQGASFGADRARLIDVARGVLDELHPSFQALASEWVQSDEFQHIRSQSVVLRDEVAGARVVPRSLYVVHSSAGGTPETNNDLMQALEGVQDAFVLLVHEEVVAFYAVESGRYRALSDWRPERRFLLTDAWRSDYAAVVAQFLVDESIELVHVRHLVRQPLTTIPEVCRLLGIPMILSTHDFYYICPTIHLLDNHGTYCGGVCTPGEGVCDLPMHFLKGAPTLKHQWIEEWKRRSSSVLESAAHVIATTRSAASIYAANYPRHADRLITVEHGRDWGAGWSRLRAEGARRPGPLRVACPAMWSYPKGTEYLREIVELTGGRVEFHVLGNNSHFLADAAVDHGRYERSELRDVLAEIDPDFIGLFSVWPETYSHTLSEAWRLGVPVVATDLGAVADRITEFGGGRLFPVDDPGAAAEFLLAMADAQREGEGVSIEVPRHAVRSIVAMAEDYSQLYDSTRERIPKPVVGYLVASEPLPSRLQRRLHSPQLTGVHFRRVSGWDFADGLDKTDYRSIVVPPAALTTEILSAVLDRAAERGIPVILDAGAETRWAESTASVSLARRCVVVSSGSEQASTLATAGIDAVVIGDDIDPREWARFPSTSRRERAGKRRGARVVLLGSSVDPTEDQYLARVFDGLRSGDGERIILDRMVQDDAPETALWSRRRRWSAAILSAASTPVDFFAATAAGLPVVQLGGADTALATPPLGLSTDIDDARRLIVSLIDDSSRRHDMVTTARAALRDHSAAFGAASRSWGELVLSPRSAGS</sequence>
<comment type="caution">
    <text evidence="6">The sequence shown here is derived from an EMBL/GenBank/DDBJ whole genome shotgun (WGS) entry which is preliminary data.</text>
</comment>
<dbReference type="InterPro" id="IPR001173">
    <property type="entry name" value="Glyco_trans_2-like"/>
</dbReference>
<name>A0A7C9TS65_9MICO</name>
<gene>
    <name evidence="6" type="ORF">G3T37_10170</name>
</gene>
<keyword evidence="4 6" id="KW-0808">Transferase</keyword>
<evidence type="ECO:0000259" key="5">
    <source>
        <dbReference type="Pfam" id="PF00535"/>
    </source>
</evidence>
<dbReference type="PANTHER" id="PTHR43179:SF12">
    <property type="entry name" value="GALACTOFURANOSYLTRANSFERASE GLFT2"/>
    <property type="match status" value="1"/>
</dbReference>
<dbReference type="SUPFAM" id="SSF53756">
    <property type="entry name" value="UDP-Glycosyltransferase/glycogen phosphorylase"/>
    <property type="match status" value="1"/>
</dbReference>